<evidence type="ECO:0000256" key="3">
    <source>
        <dbReference type="ARBA" id="ARBA00022942"/>
    </source>
</evidence>
<dbReference type="GO" id="GO:0043161">
    <property type="term" value="P:proteasome-mediated ubiquitin-dependent protein catabolic process"/>
    <property type="evidence" value="ECO:0007669"/>
    <property type="project" value="TreeGrafter"/>
</dbReference>
<dbReference type="Pfam" id="PF01851">
    <property type="entry name" value="PC_rep"/>
    <property type="match status" value="2"/>
</dbReference>
<keyword evidence="3 4" id="KW-0647">Proteasome</keyword>
<dbReference type="SUPFAM" id="SSF48371">
    <property type="entry name" value="ARM repeat"/>
    <property type="match status" value="1"/>
</dbReference>
<reference evidence="9" key="1">
    <citation type="journal article" date="2013" name="Genome Announc.">
        <title>Draft genome sequence of Pseudozyma brasiliensis sp. nov. strain GHG001, a high producer of endo-1,4-xylanase isolated from an insect pest of sugarcane.</title>
        <authorList>
            <person name="Oliveira J.V.D.C."/>
            <person name="dos Santos R.A.C."/>
            <person name="Borges T.A."/>
            <person name="Riano-Pachon D.M."/>
            <person name="Goldman G.H."/>
        </authorList>
    </citation>
    <scope>NUCLEOTIDE SEQUENCE [LARGE SCALE GENOMIC DNA]</scope>
    <source>
        <strain evidence="9">GHG001</strain>
    </source>
</reference>
<dbReference type="InterPro" id="IPR016024">
    <property type="entry name" value="ARM-type_fold"/>
</dbReference>
<feature type="compositionally biased region" description="Basic and acidic residues" evidence="5">
    <location>
        <begin position="43"/>
        <end position="55"/>
    </location>
</feature>
<dbReference type="GeneID" id="27421591"/>
<evidence type="ECO:0000313" key="9">
    <source>
        <dbReference type="Proteomes" id="UP000019377"/>
    </source>
</evidence>
<dbReference type="GO" id="GO:0034515">
    <property type="term" value="C:proteasome storage granule"/>
    <property type="evidence" value="ECO:0007669"/>
    <property type="project" value="TreeGrafter"/>
</dbReference>
<dbReference type="GO" id="GO:0005634">
    <property type="term" value="C:nucleus"/>
    <property type="evidence" value="ECO:0007669"/>
    <property type="project" value="TreeGrafter"/>
</dbReference>
<evidence type="ECO:0000259" key="7">
    <source>
        <dbReference type="Pfam" id="PF18051"/>
    </source>
</evidence>
<dbReference type="Pfam" id="PF17781">
    <property type="entry name" value="RPN1_RPN2_N"/>
    <property type="match status" value="1"/>
</dbReference>
<dbReference type="OrthoDB" id="10252509at2759"/>
<dbReference type="InterPro" id="IPR002015">
    <property type="entry name" value="Proteasome/cyclosome_rpt"/>
</dbReference>
<dbReference type="InterPro" id="IPR041433">
    <property type="entry name" value="RPN1_C"/>
</dbReference>
<evidence type="ECO:0000256" key="4">
    <source>
        <dbReference type="PIRNR" id="PIRNR015965"/>
    </source>
</evidence>
<gene>
    <name evidence="8" type="ORF">PSEUBRA_SCAF6g00760</name>
</gene>
<feature type="compositionally biased region" description="Basic and acidic residues" evidence="5">
    <location>
        <begin position="16"/>
        <end position="36"/>
    </location>
</feature>
<keyword evidence="9" id="KW-1185">Reference proteome</keyword>
<dbReference type="InterPro" id="IPR011989">
    <property type="entry name" value="ARM-like"/>
</dbReference>
<dbReference type="STRING" id="1365824.V5GGS6"/>
<dbReference type="HOGENOM" id="CLU_008705_1_0_1"/>
<feature type="domain" description="RPN1 N-terminal" evidence="6">
    <location>
        <begin position="68"/>
        <end position="378"/>
    </location>
</feature>
<dbReference type="EMBL" id="KI545892">
    <property type="protein sequence ID" value="EST05197.1"/>
    <property type="molecule type" value="Genomic_DNA"/>
</dbReference>
<feature type="region of interest" description="Disordered" evidence="5">
    <location>
        <begin position="645"/>
        <end position="683"/>
    </location>
</feature>
<dbReference type="RefSeq" id="XP_016290186.1">
    <property type="nucleotide sequence ID" value="XM_016438890.1"/>
</dbReference>
<evidence type="ECO:0000259" key="6">
    <source>
        <dbReference type="Pfam" id="PF17781"/>
    </source>
</evidence>
<dbReference type="eggNOG" id="KOG2005">
    <property type="taxonomic scope" value="Eukaryota"/>
</dbReference>
<proteinExistence type="inferred from homology"/>
<dbReference type="Gene3D" id="1.25.10.10">
    <property type="entry name" value="Leucine-rich Repeat Variant"/>
    <property type="match status" value="1"/>
</dbReference>
<feature type="compositionally biased region" description="Low complexity" evidence="5">
    <location>
        <begin position="656"/>
        <end position="670"/>
    </location>
</feature>
<keyword evidence="2" id="KW-0677">Repeat</keyword>
<evidence type="ECO:0000256" key="5">
    <source>
        <dbReference type="SAM" id="MobiDB-lite"/>
    </source>
</evidence>
<feature type="compositionally biased region" description="Basic and acidic residues" evidence="5">
    <location>
        <begin position="671"/>
        <end position="683"/>
    </location>
</feature>
<dbReference type="OMA" id="GTCNGDI"/>
<accession>V5GGS6</accession>
<feature type="region of interest" description="Disordered" evidence="5">
    <location>
        <begin position="1"/>
        <end position="60"/>
    </location>
</feature>
<evidence type="ECO:0000256" key="2">
    <source>
        <dbReference type="ARBA" id="ARBA00022737"/>
    </source>
</evidence>
<evidence type="ECO:0000256" key="1">
    <source>
        <dbReference type="ARBA" id="ARBA00005460"/>
    </source>
</evidence>
<dbReference type="Proteomes" id="UP000019377">
    <property type="component" value="Unassembled WGS sequence"/>
</dbReference>
<dbReference type="Pfam" id="PF18051">
    <property type="entry name" value="RPN1_C"/>
    <property type="match status" value="1"/>
</dbReference>
<comment type="function">
    <text evidence="4">Acts as a regulatory subunit of the 26 proteasome which is involved in the ATP-dependent degradation of ubiquitinated proteins.</text>
</comment>
<feature type="domain" description="26S proteasome non-ATPase regulatory subunit RPN1 C-terminal" evidence="7">
    <location>
        <begin position="893"/>
        <end position="946"/>
    </location>
</feature>
<comment type="similarity">
    <text evidence="1 4">Belongs to the proteasome subunit S2 family.</text>
</comment>
<sequence>MARGDGQELDITVPVEDPKKTDQQKEKEKQREEAARKGLPPLNEKKLNGKDKPEDELSEEDLQLKNELEMLVERLKEDDSSLYRPALESLRTLIRTSTSSMTSVPKPLKFLRPHYPELKTLYESWKQASADKSLFAEILSVLAMTYSDNGQRETLHFRLQANHVASDGKSEDPGLWGHEYMRHLAAELGEEYNARSQEDSNTDELLELALQVVPFSLTHNAEADAVDLLLELEAIDKLPQFVDKDTYARVCLYMVSCVTLLVPPDDAMFLRTAHEIYRKHDRYTEAMTLALRLGDKDLIRADFEAPKNPTMRKQLAFMLARQHIPIEWLQDEDSPITDNELLDIMYNSNLSRHFVSFGKDLNVLEPKSLEDIYKTHLENSRTGLGGSVDSARGNLASTFVNAFVNAGFGNDKLMVDAPEGNSWIYKNKDSGMLSAAASLGMSLLWNTETGLDQIDKYSYSSEEAIKAGAFLAYGIVHSGLRSELDEAMALLSEHIESKSIPLKISAIVGLGLAYAGFCREDIAALLLPNIQDETTPMEVAAMSALSLGFVFAGSCHGEIVPSILQSLMERDPAQLDDKWTRFMILGLTLLFLGKQDESDATIETLKAIEHPISKQAQVLVDMCSYAGTGNVLKVQTMLHYCTERQTPETTEETAEGENANTSEGENAAESSENKDDKDDKDEKETNDLFQAFAVIGIALVTMGEEVGAEMALRHLSHLMHYGEPTIRRAVPLALALLHPSNPSMPVLDTLSKYSHDSDLDVAINAILAMGLVGAGSNNARLAQMLRQLAGYYYKEPDCLFMVRVSQGLVHMGKGTIGINPYHTDRQLMSRTAVAGILALLTSMTDARGFVLDQSHWMLYFLSSAMYPRFLITLDENLEALPTSVRVGKAVDVVGQAGKPRTISGFQTHTTPVRVGTHERAELGTEEYLSYAHVLEGFSILLKNPGFVKEEDL</sequence>
<dbReference type="PANTHER" id="PTHR10943">
    <property type="entry name" value="26S PROTEASOME NON-ATPASE REGULATORY SUBUNIT"/>
    <property type="match status" value="1"/>
</dbReference>
<name>V5GGS6_KALBG</name>
<dbReference type="GO" id="GO:0030234">
    <property type="term" value="F:enzyme regulator activity"/>
    <property type="evidence" value="ECO:0007669"/>
    <property type="project" value="UniProtKB-UniRule"/>
</dbReference>
<organism evidence="8 9">
    <name type="scientific">Kalmanozyma brasiliensis (strain GHG001)</name>
    <name type="common">Yeast</name>
    <name type="synonym">Pseudozyma brasiliensis</name>
    <dbReference type="NCBI Taxonomy" id="1365824"/>
    <lineage>
        <taxon>Eukaryota</taxon>
        <taxon>Fungi</taxon>
        <taxon>Dikarya</taxon>
        <taxon>Basidiomycota</taxon>
        <taxon>Ustilaginomycotina</taxon>
        <taxon>Ustilaginomycetes</taxon>
        <taxon>Ustilaginales</taxon>
        <taxon>Ustilaginaceae</taxon>
        <taxon>Kalmanozyma</taxon>
    </lineage>
</organism>
<dbReference type="PANTHER" id="PTHR10943:SF1">
    <property type="entry name" value="26S PROTEASOME NON-ATPASE REGULATORY SUBUNIT 2"/>
    <property type="match status" value="1"/>
</dbReference>
<dbReference type="GO" id="GO:0008540">
    <property type="term" value="C:proteasome regulatory particle, base subcomplex"/>
    <property type="evidence" value="ECO:0007669"/>
    <property type="project" value="UniProtKB-UniRule"/>
</dbReference>
<dbReference type="InterPro" id="IPR040892">
    <property type="entry name" value="RPN1_N"/>
</dbReference>
<protein>
    <recommendedName>
        <fullName evidence="4">26S proteasome regulatory subunit RPN1</fullName>
    </recommendedName>
</protein>
<dbReference type="InterPro" id="IPR016643">
    <property type="entry name" value="26S_Psome_Rpn1"/>
</dbReference>
<dbReference type="PIRSF" id="PIRSF015965">
    <property type="entry name" value="26S_Psome_Rpn1"/>
    <property type="match status" value="1"/>
</dbReference>
<dbReference type="GO" id="GO:0042176">
    <property type="term" value="P:regulation of protein catabolic process"/>
    <property type="evidence" value="ECO:0007669"/>
    <property type="project" value="InterPro"/>
</dbReference>
<dbReference type="AlphaFoldDB" id="V5GGS6"/>
<evidence type="ECO:0000313" key="8">
    <source>
        <dbReference type="EMBL" id="EST05197.1"/>
    </source>
</evidence>